<reference evidence="2" key="2">
    <citation type="submission" date="2021-09" db="EMBL/GenBank/DDBJ databases">
        <authorList>
            <person name="Jia N."/>
            <person name="Wang J."/>
            <person name="Shi W."/>
            <person name="Du L."/>
            <person name="Sun Y."/>
            <person name="Zhan W."/>
            <person name="Jiang J."/>
            <person name="Wang Q."/>
            <person name="Zhang B."/>
            <person name="Ji P."/>
            <person name="Sakyi L.B."/>
            <person name="Cui X."/>
            <person name="Yuan T."/>
            <person name="Jiang B."/>
            <person name="Yang W."/>
            <person name="Lam T.T.-Y."/>
            <person name="Chang Q."/>
            <person name="Ding S."/>
            <person name="Wang X."/>
            <person name="Zhu J."/>
            <person name="Ruan X."/>
            <person name="Zhao L."/>
            <person name="Wei J."/>
            <person name="Que T."/>
            <person name="Du C."/>
            <person name="Cheng J."/>
            <person name="Dai P."/>
            <person name="Han X."/>
            <person name="Huang E."/>
            <person name="Gao Y."/>
            <person name="Liu J."/>
            <person name="Shao H."/>
            <person name="Ye R."/>
            <person name="Li L."/>
            <person name="Wei W."/>
            <person name="Wang X."/>
            <person name="Wang C."/>
            <person name="Huo Q."/>
            <person name="Li W."/>
            <person name="Guo W."/>
            <person name="Chen H."/>
            <person name="Chen S."/>
            <person name="Zhou L."/>
            <person name="Zhou L."/>
            <person name="Ni X."/>
            <person name="Tian J."/>
            <person name="Zhou Y."/>
            <person name="Sheng Y."/>
            <person name="Liu T."/>
            <person name="Pan Y."/>
            <person name="Xia L."/>
            <person name="Li J."/>
            <person name="Zhao F."/>
            <person name="Cao W."/>
        </authorList>
    </citation>
    <scope>NUCLEOTIDE SEQUENCE</scope>
    <source>
        <strain evidence="2">Rmic-2018</strain>
        <tissue evidence="2">Larvae</tissue>
    </source>
</reference>
<dbReference type="AlphaFoldDB" id="A0A9J6EML2"/>
<proteinExistence type="predicted"/>
<dbReference type="Proteomes" id="UP000821866">
    <property type="component" value="Chromosome 11"/>
</dbReference>
<feature type="compositionally biased region" description="Basic residues" evidence="1">
    <location>
        <begin position="150"/>
        <end position="161"/>
    </location>
</feature>
<comment type="caution">
    <text evidence="2">The sequence shown here is derived from an EMBL/GenBank/DDBJ whole genome shotgun (WGS) entry which is preliminary data.</text>
</comment>
<dbReference type="EMBL" id="JABSTU010000003">
    <property type="protein sequence ID" value="KAH8035681.1"/>
    <property type="molecule type" value="Genomic_DNA"/>
</dbReference>
<evidence type="ECO:0000313" key="3">
    <source>
        <dbReference type="Proteomes" id="UP000821866"/>
    </source>
</evidence>
<keyword evidence="3" id="KW-1185">Reference proteome</keyword>
<evidence type="ECO:0000256" key="1">
    <source>
        <dbReference type="SAM" id="MobiDB-lite"/>
    </source>
</evidence>
<name>A0A9J6EML2_RHIMP</name>
<feature type="region of interest" description="Disordered" evidence="1">
    <location>
        <begin position="136"/>
        <end position="190"/>
    </location>
</feature>
<accession>A0A9J6EML2</accession>
<evidence type="ECO:0000313" key="2">
    <source>
        <dbReference type="EMBL" id="KAH8035681.1"/>
    </source>
</evidence>
<gene>
    <name evidence="2" type="ORF">HPB51_007925</name>
</gene>
<protein>
    <submittedName>
        <fullName evidence="2">Uncharacterized protein</fullName>
    </submittedName>
</protein>
<organism evidence="2 3">
    <name type="scientific">Rhipicephalus microplus</name>
    <name type="common">Cattle tick</name>
    <name type="synonym">Boophilus microplus</name>
    <dbReference type="NCBI Taxonomy" id="6941"/>
    <lineage>
        <taxon>Eukaryota</taxon>
        <taxon>Metazoa</taxon>
        <taxon>Ecdysozoa</taxon>
        <taxon>Arthropoda</taxon>
        <taxon>Chelicerata</taxon>
        <taxon>Arachnida</taxon>
        <taxon>Acari</taxon>
        <taxon>Parasitiformes</taxon>
        <taxon>Ixodida</taxon>
        <taxon>Ixodoidea</taxon>
        <taxon>Ixodidae</taxon>
        <taxon>Rhipicephalinae</taxon>
        <taxon>Rhipicephalus</taxon>
        <taxon>Boophilus</taxon>
    </lineage>
</organism>
<reference evidence="2" key="1">
    <citation type="journal article" date="2020" name="Cell">
        <title>Large-Scale Comparative Analyses of Tick Genomes Elucidate Their Genetic Diversity and Vector Capacities.</title>
        <authorList>
            <consortium name="Tick Genome and Microbiome Consortium (TIGMIC)"/>
            <person name="Jia N."/>
            <person name="Wang J."/>
            <person name="Shi W."/>
            <person name="Du L."/>
            <person name="Sun Y."/>
            <person name="Zhan W."/>
            <person name="Jiang J.F."/>
            <person name="Wang Q."/>
            <person name="Zhang B."/>
            <person name="Ji P."/>
            <person name="Bell-Sakyi L."/>
            <person name="Cui X.M."/>
            <person name="Yuan T.T."/>
            <person name="Jiang B.G."/>
            <person name="Yang W.F."/>
            <person name="Lam T.T."/>
            <person name="Chang Q.C."/>
            <person name="Ding S.J."/>
            <person name="Wang X.J."/>
            <person name="Zhu J.G."/>
            <person name="Ruan X.D."/>
            <person name="Zhao L."/>
            <person name="Wei J.T."/>
            <person name="Ye R.Z."/>
            <person name="Que T.C."/>
            <person name="Du C.H."/>
            <person name="Zhou Y.H."/>
            <person name="Cheng J.X."/>
            <person name="Dai P.F."/>
            <person name="Guo W.B."/>
            <person name="Han X.H."/>
            <person name="Huang E.J."/>
            <person name="Li L.F."/>
            <person name="Wei W."/>
            <person name="Gao Y.C."/>
            <person name="Liu J.Z."/>
            <person name="Shao H.Z."/>
            <person name="Wang X."/>
            <person name="Wang C.C."/>
            <person name="Yang T.C."/>
            <person name="Huo Q.B."/>
            <person name="Li W."/>
            <person name="Chen H.Y."/>
            <person name="Chen S.E."/>
            <person name="Zhou L.G."/>
            <person name="Ni X.B."/>
            <person name="Tian J.H."/>
            <person name="Sheng Y."/>
            <person name="Liu T."/>
            <person name="Pan Y.S."/>
            <person name="Xia L.Y."/>
            <person name="Li J."/>
            <person name="Zhao F."/>
            <person name="Cao W.C."/>
        </authorList>
    </citation>
    <scope>NUCLEOTIDE SEQUENCE</scope>
    <source>
        <strain evidence="2">Rmic-2018</strain>
    </source>
</reference>
<sequence>MLAVRSLYRKHIDACYECGRLGHRSDVRPNPKDKIFRCCGSNNLPSDHRCEPQCQLCGKGHLTEDRSCKATYKAPYIVKRLQLERRRREEEEAAEVYGSRYNKSISTGGNAGHYGHYSSFDNNSCKAGPTRLAETREAARGNTGPALTAAHRRREARRRRVVVPIQAPQRLTKAHKVSSTRRSDSRNKVT</sequence>
<feature type="compositionally biased region" description="Basic and acidic residues" evidence="1">
    <location>
        <begin position="181"/>
        <end position="190"/>
    </location>
</feature>